<dbReference type="Proteomes" id="UP000694240">
    <property type="component" value="Chromosome 12"/>
</dbReference>
<comment type="caution">
    <text evidence="3">The sequence shown here is derived from an EMBL/GenBank/DDBJ whole genome shotgun (WGS) entry which is preliminary data.</text>
</comment>
<gene>
    <name evidence="3" type="ORF">ISN45_Aa07g040300</name>
</gene>
<dbReference type="InterPro" id="IPR050796">
    <property type="entry name" value="SCF_F-box_component"/>
</dbReference>
<dbReference type="PANTHER" id="PTHR31672:SF8">
    <property type="entry name" value="F-BOX DOMAIN-CONTAINING PROTEIN"/>
    <property type="match status" value="1"/>
</dbReference>
<evidence type="ECO:0000313" key="4">
    <source>
        <dbReference type="Proteomes" id="UP000694240"/>
    </source>
</evidence>
<protein>
    <submittedName>
        <fullName evidence="3">F-box associated domain type 3</fullName>
    </submittedName>
</protein>
<reference evidence="3 4" key="1">
    <citation type="submission" date="2020-12" db="EMBL/GenBank/DDBJ databases">
        <title>Concerted genomic and epigenomic changes stabilize Arabidopsis allopolyploids.</title>
        <authorList>
            <person name="Chen Z."/>
        </authorList>
    </citation>
    <scope>NUCLEOTIDE SEQUENCE [LARGE SCALE GENOMIC DNA]</scope>
    <source>
        <strain evidence="3">Allo738</strain>
        <tissue evidence="3">Leaf</tissue>
    </source>
</reference>
<dbReference type="Pfam" id="PF08268">
    <property type="entry name" value="FBA_3"/>
    <property type="match status" value="1"/>
</dbReference>
<accession>A0A8T1YDW1</accession>
<dbReference type="InterPro" id="IPR017451">
    <property type="entry name" value="F-box-assoc_interact_dom"/>
</dbReference>
<evidence type="ECO:0000256" key="1">
    <source>
        <dbReference type="SAM" id="Phobius"/>
    </source>
</evidence>
<feature type="domain" description="F-box associated beta-propeller type 3" evidence="2">
    <location>
        <begin position="95"/>
        <end position="290"/>
    </location>
</feature>
<dbReference type="InterPro" id="IPR013187">
    <property type="entry name" value="F-box-assoc_dom_typ3"/>
</dbReference>
<dbReference type="NCBIfam" id="TIGR01640">
    <property type="entry name" value="F_box_assoc_1"/>
    <property type="match status" value="1"/>
</dbReference>
<dbReference type="AlphaFoldDB" id="A0A8T1YDW1"/>
<dbReference type="PANTHER" id="PTHR31672">
    <property type="entry name" value="BNACNNG10540D PROTEIN"/>
    <property type="match status" value="1"/>
</dbReference>
<keyword evidence="1" id="KW-0812">Transmembrane</keyword>
<evidence type="ECO:0000259" key="2">
    <source>
        <dbReference type="Pfam" id="PF08268"/>
    </source>
</evidence>
<proteinExistence type="predicted"/>
<name>A0A8T1YDW1_9BRAS</name>
<keyword evidence="4" id="KW-1185">Reference proteome</keyword>
<keyword evidence="1" id="KW-1133">Transmembrane helix</keyword>
<evidence type="ECO:0000313" key="3">
    <source>
        <dbReference type="EMBL" id="KAG7544167.1"/>
    </source>
</evidence>
<keyword evidence="1" id="KW-0472">Membrane</keyword>
<dbReference type="EMBL" id="JAEFBK010000012">
    <property type="protein sequence ID" value="KAG7544167.1"/>
    <property type="molecule type" value="Genomic_DNA"/>
</dbReference>
<feature type="transmembrane region" description="Helical" evidence="1">
    <location>
        <begin position="399"/>
        <end position="418"/>
    </location>
</feature>
<organism evidence="3 4">
    <name type="scientific">Arabidopsis thaliana x Arabidopsis arenosa</name>
    <dbReference type="NCBI Taxonomy" id="1240361"/>
    <lineage>
        <taxon>Eukaryota</taxon>
        <taxon>Viridiplantae</taxon>
        <taxon>Streptophyta</taxon>
        <taxon>Embryophyta</taxon>
        <taxon>Tracheophyta</taxon>
        <taxon>Spermatophyta</taxon>
        <taxon>Magnoliopsida</taxon>
        <taxon>eudicotyledons</taxon>
        <taxon>Gunneridae</taxon>
        <taxon>Pentapetalae</taxon>
        <taxon>rosids</taxon>
        <taxon>malvids</taxon>
        <taxon>Brassicales</taxon>
        <taxon>Brassicaceae</taxon>
        <taxon>Camelineae</taxon>
        <taxon>Arabidopsis</taxon>
    </lineage>
</organism>
<sequence>MMRNPPMNDDVMLEIMSYCPATEMAKFRLLNKECNKRSYEMSFINRHLHRTNSFLGYIFYYKDKWFRNRSCFVSGVDEKEIYRINLAYLPPRCNPSIEACDTHHGILLCVDDVFKGGRRIPDYIICKPATKQYRIIPNPKTRFGTVATGLMVISSNPFRYKIIRVSVTGATVSRDGVYNLACEVYDSDSDAWKRLNHLVSSEFSHRPVKPAVSAYGCVHWLTEKNNVMRFCMRTETWSIFPVPDDVTSDYYNVMLVNYEGKLGVIHSSRCGKGSNIWVLEKSFGTSWVKVKDTKIAAVEDDCYNSQPIWFPSNDTVSRSSSGRLSLYNMSNNKYRYLHTKQDFYPSHWPAGKYFVPFYSNYERVCFNRNDDEGKERSERGTRDGTTEEKKKYEEKLKMILMQVIVVVIMLLFSSLFFISPGL</sequence>